<comment type="caution">
    <text evidence="5">The sequence shown here is derived from an EMBL/GenBank/DDBJ whole genome shotgun (WGS) entry which is preliminary data.</text>
</comment>
<sequence length="326" mass="35145">MKGLSTAIRGARSMSTARAATLGLFVALAAPLFAAPAFAQSQIKVIVNDQPITSYEIAQRAKLLQVTAKSPNAVQAATQELIDERLKMQEAKKRGITVSDAEVNAAFNSIAEHVKMKPDQLAAALAHSGTSAQTLKARLRAQIAWGDVVRAKFRRDMDVSDQDVVAAMQQQSKDGKAGAAADKATTMQYDLTQIILVVPAKDGPGKIQARMKEGEALRQRFVSCDQGIAFAKELPAVVVKPVGRRLQSDLPQATVDVLNKTAVGHLTPPEASPDGVRLVAVCDKKDIASDAAARQDIKQQLIQQEGDIAARRYLRELENDAVIEYR</sequence>
<evidence type="ECO:0000256" key="3">
    <source>
        <dbReference type="SAM" id="SignalP"/>
    </source>
</evidence>
<proteinExistence type="predicted"/>
<name>A0A6A7XYD8_9HYPH</name>
<accession>A0A6A7XYD8</accession>
<feature type="signal peptide" evidence="3">
    <location>
        <begin position="1"/>
        <end position="39"/>
    </location>
</feature>
<dbReference type="AlphaFoldDB" id="A0A6A7XYD8"/>
<gene>
    <name evidence="5" type="ORF">F0357_03325</name>
</gene>
<dbReference type="PANTHER" id="PTHR47637">
    <property type="entry name" value="CHAPERONE SURA"/>
    <property type="match status" value="1"/>
</dbReference>
<evidence type="ECO:0000259" key="4">
    <source>
        <dbReference type="Pfam" id="PF09312"/>
    </source>
</evidence>
<dbReference type="InterPro" id="IPR015391">
    <property type="entry name" value="SurA_N"/>
</dbReference>
<keyword evidence="5" id="KW-0413">Isomerase</keyword>
<evidence type="ECO:0000256" key="2">
    <source>
        <dbReference type="ARBA" id="ARBA00023110"/>
    </source>
</evidence>
<dbReference type="PANTHER" id="PTHR47637:SF1">
    <property type="entry name" value="CHAPERONE SURA"/>
    <property type="match status" value="1"/>
</dbReference>
<keyword evidence="1 3" id="KW-0732">Signal</keyword>
<dbReference type="SUPFAM" id="SSF109998">
    <property type="entry name" value="Triger factor/SurA peptide-binding domain-like"/>
    <property type="match status" value="1"/>
</dbReference>
<dbReference type="Pfam" id="PF09312">
    <property type="entry name" value="SurA_N"/>
    <property type="match status" value="1"/>
</dbReference>
<dbReference type="EMBL" id="VWNA01000001">
    <property type="protein sequence ID" value="MQT11720.1"/>
    <property type="molecule type" value="Genomic_DNA"/>
</dbReference>
<evidence type="ECO:0000313" key="6">
    <source>
        <dbReference type="Proteomes" id="UP000332515"/>
    </source>
</evidence>
<keyword evidence="2" id="KW-0697">Rotamase</keyword>
<evidence type="ECO:0000256" key="1">
    <source>
        <dbReference type="ARBA" id="ARBA00022729"/>
    </source>
</evidence>
<dbReference type="InterPro" id="IPR050280">
    <property type="entry name" value="OMP_Chaperone_SurA"/>
</dbReference>
<protein>
    <submittedName>
        <fullName evidence="5">Peptidylprolyl isomerase</fullName>
    </submittedName>
</protein>
<feature type="domain" description="SurA N-terminal" evidence="4">
    <location>
        <begin position="43"/>
        <end position="145"/>
    </location>
</feature>
<evidence type="ECO:0000313" key="5">
    <source>
        <dbReference type="EMBL" id="MQT11720.1"/>
    </source>
</evidence>
<dbReference type="Gene3D" id="1.10.4030.10">
    <property type="entry name" value="Porin chaperone SurA, peptide-binding domain"/>
    <property type="match status" value="1"/>
</dbReference>
<feature type="chain" id="PRO_5025331798" evidence="3">
    <location>
        <begin position="40"/>
        <end position="326"/>
    </location>
</feature>
<reference evidence="5 6" key="1">
    <citation type="submission" date="2019-09" db="EMBL/GenBank/DDBJ databases">
        <title>Segnochrobactrum spirostomi gen. nov., sp. nov., isolated from the ciliate Spirostomum cf. yagiui and description of a novel family, Segnochrobactraceae fam. nov. within the order Rhizobiales of the class Alphaproteobacteria.</title>
        <authorList>
            <person name="Akter S."/>
            <person name="Shazib S.U.A."/>
            <person name="Shin M.K."/>
        </authorList>
    </citation>
    <scope>NUCLEOTIDE SEQUENCE [LARGE SCALE GENOMIC DNA]</scope>
    <source>
        <strain evidence="5 6">Sp-1</strain>
    </source>
</reference>
<dbReference type="InterPro" id="IPR027304">
    <property type="entry name" value="Trigger_fact/SurA_dom_sf"/>
</dbReference>
<dbReference type="Proteomes" id="UP000332515">
    <property type="component" value="Unassembled WGS sequence"/>
</dbReference>
<organism evidence="5 6">
    <name type="scientific">Segnochrobactrum spirostomi</name>
    <dbReference type="NCBI Taxonomy" id="2608987"/>
    <lineage>
        <taxon>Bacteria</taxon>
        <taxon>Pseudomonadati</taxon>
        <taxon>Pseudomonadota</taxon>
        <taxon>Alphaproteobacteria</taxon>
        <taxon>Hyphomicrobiales</taxon>
        <taxon>Segnochrobactraceae</taxon>
        <taxon>Segnochrobactrum</taxon>
    </lineage>
</organism>
<keyword evidence="6" id="KW-1185">Reference proteome</keyword>
<dbReference type="GO" id="GO:0003755">
    <property type="term" value="F:peptidyl-prolyl cis-trans isomerase activity"/>
    <property type="evidence" value="ECO:0007669"/>
    <property type="project" value="UniProtKB-KW"/>
</dbReference>